<feature type="compositionally biased region" description="Low complexity" evidence="1">
    <location>
        <begin position="64"/>
        <end position="83"/>
    </location>
</feature>
<evidence type="ECO:0000313" key="3">
    <source>
        <dbReference type="EMBL" id="KAK7752785.1"/>
    </source>
</evidence>
<evidence type="ECO:0000256" key="1">
    <source>
        <dbReference type="SAM" id="MobiDB-lite"/>
    </source>
</evidence>
<comment type="caution">
    <text evidence="3">The sequence shown here is derived from an EMBL/GenBank/DDBJ whole genome shotgun (WGS) entry which is preliminary data.</text>
</comment>
<organism evidence="3 4">
    <name type="scientific">Diatrype stigma</name>
    <dbReference type="NCBI Taxonomy" id="117547"/>
    <lineage>
        <taxon>Eukaryota</taxon>
        <taxon>Fungi</taxon>
        <taxon>Dikarya</taxon>
        <taxon>Ascomycota</taxon>
        <taxon>Pezizomycotina</taxon>
        <taxon>Sordariomycetes</taxon>
        <taxon>Xylariomycetidae</taxon>
        <taxon>Xylariales</taxon>
        <taxon>Diatrypaceae</taxon>
        <taxon>Diatrype</taxon>
    </lineage>
</organism>
<keyword evidence="4" id="KW-1185">Reference proteome</keyword>
<feature type="compositionally biased region" description="Low complexity" evidence="1">
    <location>
        <begin position="136"/>
        <end position="152"/>
    </location>
</feature>
<feature type="region of interest" description="Disordered" evidence="1">
    <location>
        <begin position="424"/>
        <end position="460"/>
    </location>
</feature>
<gene>
    <name evidence="3" type="ORF">SLS62_005337</name>
</gene>
<feature type="domain" description="Clr5" evidence="2">
    <location>
        <begin position="14"/>
        <end position="53"/>
    </location>
</feature>
<dbReference type="AlphaFoldDB" id="A0AAN9UV77"/>
<dbReference type="InterPro" id="IPR025676">
    <property type="entry name" value="Clr5_dom"/>
</dbReference>
<name>A0AAN9UV77_9PEZI</name>
<proteinExistence type="predicted"/>
<sequence>MRTSTTAQKQWATARDWAEQRSVILELYIRQGKTLEDVVAIMEERYHFFATEWGLRKNRRKIPSGTAAATSTPGTMIASTSAPAPAPAPVPALASTSASTPSSSSSSSSPPSPTPFPTEPSLDPVDHHQQLLQQQLGQQLGQQQQPQPQQQQQPPPQPWQAAATAAAVDEARALMLRHFDSPDELRETERLVYAVRDWVSAASLTQTWQEDLASPVGSRDPSLMWLTRIFCATRLLRRGLTGPGFWAIDACCAEFSIISPSGHPGLLPAMLNAVVFLDTVDPALGRSFLRYAHNLGEALFPLSHPVLRLARAFRSVGVAGLRGRARLLLEGYKAAVQGSVGRHRGPVGRDISTHLLAYQGCAELADDMAHGREQMDTALDQWPRWFKVSLDSCDPGFLPMVSAFENLITMIPEEEEERLRQAQAAAVAGGNSGQVRKQQPKSRSKQQPQPQPQPKHKKLTREQLVQQWEALVEQVALCNI</sequence>
<evidence type="ECO:0000313" key="4">
    <source>
        <dbReference type="Proteomes" id="UP001320420"/>
    </source>
</evidence>
<feature type="region of interest" description="Disordered" evidence="1">
    <location>
        <begin position="64"/>
        <end position="124"/>
    </location>
</feature>
<evidence type="ECO:0000259" key="2">
    <source>
        <dbReference type="Pfam" id="PF14420"/>
    </source>
</evidence>
<feature type="compositionally biased region" description="Low complexity" evidence="1">
    <location>
        <begin position="91"/>
        <end position="109"/>
    </location>
</feature>
<dbReference type="SUPFAM" id="SSF81995">
    <property type="entry name" value="beta-sandwich domain of Sec23/24"/>
    <property type="match status" value="1"/>
</dbReference>
<accession>A0AAN9UV77</accession>
<dbReference type="EMBL" id="JAKJXP020000035">
    <property type="protein sequence ID" value="KAK7752785.1"/>
    <property type="molecule type" value="Genomic_DNA"/>
</dbReference>
<feature type="region of interest" description="Disordered" evidence="1">
    <location>
        <begin position="136"/>
        <end position="161"/>
    </location>
</feature>
<dbReference type="Proteomes" id="UP001320420">
    <property type="component" value="Unassembled WGS sequence"/>
</dbReference>
<protein>
    <recommendedName>
        <fullName evidence="2">Clr5 domain-containing protein</fullName>
    </recommendedName>
</protein>
<dbReference type="Pfam" id="PF14420">
    <property type="entry name" value="Clr5"/>
    <property type="match status" value="1"/>
</dbReference>
<reference evidence="3 4" key="1">
    <citation type="submission" date="2024-02" db="EMBL/GenBank/DDBJ databases">
        <title>De novo assembly and annotation of 12 fungi associated with fruit tree decline syndrome in Ontario, Canada.</title>
        <authorList>
            <person name="Sulman M."/>
            <person name="Ellouze W."/>
            <person name="Ilyukhin E."/>
        </authorList>
    </citation>
    <scope>NUCLEOTIDE SEQUENCE [LARGE SCALE GENOMIC DNA]</scope>
    <source>
        <strain evidence="3 4">M11/M66-122</strain>
    </source>
</reference>